<dbReference type="SMART" id="SM01057">
    <property type="entry name" value="Carb_anhydrase"/>
    <property type="match status" value="1"/>
</dbReference>
<accession>A0ABT3R7I7</accession>
<protein>
    <recommendedName>
        <fullName evidence="2">carbonic anhydrase</fullName>
        <ecNumber evidence="2">4.2.1.1</ecNumber>
    </recommendedName>
</protein>
<dbReference type="RefSeq" id="WP_265965486.1">
    <property type="nucleotide sequence ID" value="NZ_JAPEVI010000003.1"/>
</dbReference>
<evidence type="ECO:0000256" key="5">
    <source>
        <dbReference type="ARBA" id="ARBA00023239"/>
    </source>
</evidence>
<gene>
    <name evidence="9" type="ORF">ON753_22020</name>
</gene>
<feature type="domain" description="Alpha-carbonic anhydrase" evidence="8">
    <location>
        <begin position="25"/>
        <end position="246"/>
    </location>
</feature>
<keyword evidence="7" id="KW-0732">Signal</keyword>
<evidence type="ECO:0000256" key="6">
    <source>
        <dbReference type="ARBA" id="ARBA00048348"/>
    </source>
</evidence>
<evidence type="ECO:0000313" key="9">
    <source>
        <dbReference type="EMBL" id="MCX2725015.1"/>
    </source>
</evidence>
<dbReference type="EC" id="4.2.1.1" evidence="2"/>
<dbReference type="CDD" id="cd03124">
    <property type="entry name" value="alpha_CA_prokaryotic_like"/>
    <property type="match status" value="1"/>
</dbReference>
<evidence type="ECO:0000259" key="8">
    <source>
        <dbReference type="PROSITE" id="PS51144"/>
    </source>
</evidence>
<proteinExistence type="inferred from homology"/>
<keyword evidence="4" id="KW-0862">Zinc</keyword>
<dbReference type="InterPro" id="IPR041891">
    <property type="entry name" value="Alpha_CA_prokaryot-like"/>
</dbReference>
<evidence type="ECO:0000256" key="2">
    <source>
        <dbReference type="ARBA" id="ARBA00012925"/>
    </source>
</evidence>
<comment type="similarity">
    <text evidence="1">Belongs to the alpha-carbonic anhydrase family.</text>
</comment>
<comment type="catalytic activity">
    <reaction evidence="6">
        <text>hydrogencarbonate + H(+) = CO2 + H2O</text>
        <dbReference type="Rhea" id="RHEA:10748"/>
        <dbReference type="ChEBI" id="CHEBI:15377"/>
        <dbReference type="ChEBI" id="CHEBI:15378"/>
        <dbReference type="ChEBI" id="CHEBI:16526"/>
        <dbReference type="ChEBI" id="CHEBI:17544"/>
        <dbReference type="EC" id="4.2.1.1"/>
    </reaction>
</comment>
<dbReference type="InterPro" id="IPR023561">
    <property type="entry name" value="Carbonic_anhydrase_a-class"/>
</dbReference>
<evidence type="ECO:0000256" key="4">
    <source>
        <dbReference type="ARBA" id="ARBA00022833"/>
    </source>
</evidence>
<dbReference type="EMBL" id="JAPEVI010000003">
    <property type="protein sequence ID" value="MCX2725015.1"/>
    <property type="molecule type" value="Genomic_DNA"/>
</dbReference>
<dbReference type="PANTHER" id="PTHR18952:SF265">
    <property type="entry name" value="CARBONIC ANHYDRASE"/>
    <property type="match status" value="1"/>
</dbReference>
<dbReference type="PROSITE" id="PS51144">
    <property type="entry name" value="ALPHA_CA_2"/>
    <property type="match status" value="1"/>
</dbReference>
<dbReference type="InterPro" id="IPR036398">
    <property type="entry name" value="CA_dom_sf"/>
</dbReference>
<dbReference type="SUPFAM" id="SSF51069">
    <property type="entry name" value="Carbonic anhydrase"/>
    <property type="match status" value="1"/>
</dbReference>
<organism evidence="9 10">
    <name type="scientific">Roseibium salinum</name>
    <dbReference type="NCBI Taxonomy" id="1604349"/>
    <lineage>
        <taxon>Bacteria</taxon>
        <taxon>Pseudomonadati</taxon>
        <taxon>Pseudomonadota</taxon>
        <taxon>Alphaproteobacteria</taxon>
        <taxon>Hyphomicrobiales</taxon>
        <taxon>Stappiaceae</taxon>
        <taxon>Roseibium</taxon>
    </lineage>
</organism>
<reference evidence="9 10" key="1">
    <citation type="journal article" date="2016" name="Int. J. Syst. Evol. Microbiol.">
        <title>Labrenzia salina sp. nov., isolated from the rhizosphere of the halophyte Arthrocnemum macrostachyum.</title>
        <authorList>
            <person name="Camacho M."/>
            <person name="Redondo-Gomez S."/>
            <person name="Rodriguez-Llorente I."/>
            <person name="Rohde M."/>
            <person name="Sproer C."/>
            <person name="Schumann P."/>
            <person name="Klenk H.P."/>
            <person name="Montero-Calasanz M.D.C."/>
        </authorList>
    </citation>
    <scope>NUCLEOTIDE SEQUENCE [LARGE SCALE GENOMIC DNA]</scope>
    <source>
        <strain evidence="9 10">DSM 29163</strain>
    </source>
</reference>
<feature type="chain" id="PRO_5047530222" description="carbonic anhydrase" evidence="7">
    <location>
        <begin position="22"/>
        <end position="246"/>
    </location>
</feature>
<dbReference type="Pfam" id="PF00194">
    <property type="entry name" value="Carb_anhydrase"/>
    <property type="match status" value="1"/>
</dbReference>
<dbReference type="InterPro" id="IPR001148">
    <property type="entry name" value="CA_dom"/>
</dbReference>
<dbReference type="PANTHER" id="PTHR18952">
    <property type="entry name" value="CARBONIC ANHYDRASE"/>
    <property type="match status" value="1"/>
</dbReference>
<name>A0ABT3R7I7_9HYPH</name>
<dbReference type="Proteomes" id="UP001300261">
    <property type="component" value="Unassembled WGS sequence"/>
</dbReference>
<feature type="signal peptide" evidence="7">
    <location>
        <begin position="1"/>
        <end position="21"/>
    </location>
</feature>
<evidence type="ECO:0000256" key="1">
    <source>
        <dbReference type="ARBA" id="ARBA00010718"/>
    </source>
</evidence>
<evidence type="ECO:0000256" key="3">
    <source>
        <dbReference type="ARBA" id="ARBA00022723"/>
    </source>
</evidence>
<keyword evidence="5" id="KW-0456">Lyase</keyword>
<comment type="caution">
    <text evidence="9">The sequence shown here is derived from an EMBL/GenBank/DDBJ whole genome shotgun (WGS) entry which is preliminary data.</text>
</comment>
<evidence type="ECO:0000313" key="10">
    <source>
        <dbReference type="Proteomes" id="UP001300261"/>
    </source>
</evidence>
<dbReference type="Gene3D" id="3.10.200.10">
    <property type="entry name" value="Alpha carbonic anhydrase"/>
    <property type="match status" value="1"/>
</dbReference>
<evidence type="ECO:0000256" key="7">
    <source>
        <dbReference type="SAM" id="SignalP"/>
    </source>
</evidence>
<keyword evidence="10" id="KW-1185">Reference proteome</keyword>
<keyword evidence="3" id="KW-0479">Metal-binding</keyword>
<sequence length="246" mass="26997">MISRIVLTATTGVFLATSAMAADTQHWTYEGSEGPAHWGELSHDFATCEAGDEQSPVDIANAVKAEPAKIELHWNPEADWSEANNGHSIQNNSKNGGYITLAGKEYELLQFHFHAPSEHALDGERLPMEAHFVHRAEDGNLAVLAVMIKGGGENDLFQALMDAAPRKGGEEVEIGKADPSRLLPASQHFYRYQGSLTTPPCSETVVWTILKEPVAVSDAAIEEFQDIYAMNARPLQEPGRRYILED</sequence>